<dbReference type="PRINTS" id="PR00035">
    <property type="entry name" value="HTHGNTR"/>
</dbReference>
<keyword evidence="2" id="KW-0238">DNA-binding</keyword>
<sequence length="236" mass="26061">MSDTALPIYMQLAHQIGSEIRALYRPGELLPSEGTLTKRFGVNRHTLRRAIAELVQNGLLESRKGVGSYVLDTGIEYPLQPSTRFTSTLMELGHSTDTRVLELAEDRAEGGVARALRLGEGAPVFRLETLRSVDERPFCLITHFMPAACCPYLATEYRGGSLHGWLKEQHGLALRRVSSVISSIMPRGNDARLLGIGSRQPVLRVKSLNVSAADATPVEYALTRFRGDRVQLSVDF</sequence>
<dbReference type="Gene3D" id="1.10.10.10">
    <property type="entry name" value="Winged helix-like DNA-binding domain superfamily/Winged helix DNA-binding domain"/>
    <property type="match status" value="1"/>
</dbReference>
<dbReference type="OrthoDB" id="7173258at2"/>
<keyword evidence="6" id="KW-1185">Reference proteome</keyword>
<dbReference type="InterPro" id="IPR011663">
    <property type="entry name" value="UTRA"/>
</dbReference>
<organism evidence="5 6">
    <name type="scientific">Rhodovarius crocodyli</name>
    <dbReference type="NCBI Taxonomy" id="1979269"/>
    <lineage>
        <taxon>Bacteria</taxon>
        <taxon>Pseudomonadati</taxon>
        <taxon>Pseudomonadota</taxon>
        <taxon>Alphaproteobacteria</taxon>
        <taxon>Acetobacterales</taxon>
        <taxon>Roseomonadaceae</taxon>
        <taxon>Rhodovarius</taxon>
    </lineage>
</organism>
<dbReference type="PANTHER" id="PTHR44846:SF16">
    <property type="entry name" value="TRANSCRIPTIONAL REGULATOR PHNF-RELATED"/>
    <property type="match status" value="1"/>
</dbReference>
<dbReference type="GO" id="GO:0003700">
    <property type="term" value="F:DNA-binding transcription factor activity"/>
    <property type="evidence" value="ECO:0007669"/>
    <property type="project" value="InterPro"/>
</dbReference>
<dbReference type="InterPro" id="IPR050679">
    <property type="entry name" value="Bact_HTH_transcr_reg"/>
</dbReference>
<protein>
    <submittedName>
        <fullName evidence="5">Phosphonate metabolism transcriptional regulator PhnF</fullName>
    </submittedName>
</protein>
<dbReference type="CDD" id="cd07377">
    <property type="entry name" value="WHTH_GntR"/>
    <property type="match status" value="1"/>
</dbReference>
<dbReference type="Pfam" id="PF07702">
    <property type="entry name" value="UTRA"/>
    <property type="match status" value="1"/>
</dbReference>
<dbReference type="SMART" id="SM00345">
    <property type="entry name" value="HTH_GNTR"/>
    <property type="match status" value="1"/>
</dbReference>
<dbReference type="SUPFAM" id="SSF46785">
    <property type="entry name" value="Winged helix' DNA-binding domain"/>
    <property type="match status" value="1"/>
</dbReference>
<evidence type="ECO:0000256" key="2">
    <source>
        <dbReference type="ARBA" id="ARBA00023125"/>
    </source>
</evidence>
<evidence type="ECO:0000256" key="1">
    <source>
        <dbReference type="ARBA" id="ARBA00023015"/>
    </source>
</evidence>
<dbReference type="AlphaFoldDB" id="A0A437M2T5"/>
<evidence type="ECO:0000313" key="6">
    <source>
        <dbReference type="Proteomes" id="UP000282957"/>
    </source>
</evidence>
<dbReference type="InterPro" id="IPR028978">
    <property type="entry name" value="Chorismate_lyase_/UTRA_dom_sf"/>
</dbReference>
<evidence type="ECO:0000256" key="3">
    <source>
        <dbReference type="ARBA" id="ARBA00023163"/>
    </source>
</evidence>
<proteinExistence type="predicted"/>
<dbReference type="InterPro" id="IPR036388">
    <property type="entry name" value="WH-like_DNA-bd_sf"/>
</dbReference>
<feature type="domain" description="HTH gntR-type" evidence="4">
    <location>
        <begin position="6"/>
        <end position="73"/>
    </location>
</feature>
<dbReference type="InterPro" id="IPR000524">
    <property type="entry name" value="Tscrpt_reg_HTH_GntR"/>
</dbReference>
<name>A0A437M2T5_9PROT</name>
<dbReference type="SMART" id="SM00866">
    <property type="entry name" value="UTRA"/>
    <property type="match status" value="1"/>
</dbReference>
<dbReference type="InterPro" id="IPR036390">
    <property type="entry name" value="WH_DNA-bd_sf"/>
</dbReference>
<dbReference type="PROSITE" id="PS50949">
    <property type="entry name" value="HTH_GNTR"/>
    <property type="match status" value="1"/>
</dbReference>
<keyword evidence="3" id="KW-0804">Transcription</keyword>
<evidence type="ECO:0000313" key="5">
    <source>
        <dbReference type="EMBL" id="RVT91998.1"/>
    </source>
</evidence>
<dbReference type="Gene3D" id="3.40.1410.10">
    <property type="entry name" value="Chorismate lyase-like"/>
    <property type="match status" value="1"/>
</dbReference>
<dbReference type="Pfam" id="PF00392">
    <property type="entry name" value="GntR"/>
    <property type="match status" value="1"/>
</dbReference>
<dbReference type="GO" id="GO:0003677">
    <property type="term" value="F:DNA binding"/>
    <property type="evidence" value="ECO:0007669"/>
    <property type="project" value="UniProtKB-KW"/>
</dbReference>
<dbReference type="NCBIfam" id="TIGR02325">
    <property type="entry name" value="C_P_lyase_phnF"/>
    <property type="match status" value="1"/>
</dbReference>
<keyword evidence="1" id="KW-0805">Transcription regulation</keyword>
<dbReference type="InterPro" id="IPR012702">
    <property type="entry name" value="CP_lyase_PhnF"/>
</dbReference>
<dbReference type="SUPFAM" id="SSF64288">
    <property type="entry name" value="Chorismate lyase-like"/>
    <property type="match status" value="1"/>
</dbReference>
<dbReference type="PANTHER" id="PTHR44846">
    <property type="entry name" value="MANNOSYL-D-GLYCERATE TRANSPORT/METABOLISM SYSTEM REPRESSOR MNGR-RELATED"/>
    <property type="match status" value="1"/>
</dbReference>
<dbReference type="EMBL" id="SACL01000008">
    <property type="protein sequence ID" value="RVT91998.1"/>
    <property type="molecule type" value="Genomic_DNA"/>
</dbReference>
<dbReference type="RefSeq" id="WP_127789327.1">
    <property type="nucleotide sequence ID" value="NZ_SACL01000008.1"/>
</dbReference>
<reference evidence="5 6" key="1">
    <citation type="submission" date="2019-01" db="EMBL/GenBank/DDBJ databases">
        <authorList>
            <person name="Chen W.-M."/>
        </authorList>
    </citation>
    <scope>NUCLEOTIDE SEQUENCE [LARGE SCALE GENOMIC DNA]</scope>
    <source>
        <strain evidence="5 6">CCP-6</strain>
    </source>
</reference>
<accession>A0A437M2T5</accession>
<dbReference type="Proteomes" id="UP000282957">
    <property type="component" value="Unassembled WGS sequence"/>
</dbReference>
<comment type="caution">
    <text evidence="5">The sequence shown here is derived from an EMBL/GenBank/DDBJ whole genome shotgun (WGS) entry which is preliminary data.</text>
</comment>
<gene>
    <name evidence="5" type="primary">phnF</name>
    <name evidence="5" type="ORF">EOD42_19870</name>
</gene>
<evidence type="ECO:0000259" key="4">
    <source>
        <dbReference type="PROSITE" id="PS50949"/>
    </source>
</evidence>